<gene>
    <name evidence="1" type="ordered locus">AM1_F0045</name>
</gene>
<name>A8ZQ29_ACAM1</name>
<keyword evidence="1" id="KW-0614">Plasmid</keyword>
<dbReference type="KEGG" id="amr:AM1_F0045"/>
<proteinExistence type="predicted"/>
<organism evidence="1 2">
    <name type="scientific">Acaryochloris marina (strain MBIC 11017)</name>
    <dbReference type="NCBI Taxonomy" id="329726"/>
    <lineage>
        <taxon>Bacteria</taxon>
        <taxon>Bacillati</taxon>
        <taxon>Cyanobacteriota</taxon>
        <taxon>Cyanophyceae</taxon>
        <taxon>Acaryochloridales</taxon>
        <taxon>Acaryochloridaceae</taxon>
        <taxon>Acaryochloris</taxon>
    </lineage>
</organism>
<geneLocation type="plasmid" evidence="1 2">
    <name>pREB6</name>
</geneLocation>
<keyword evidence="2" id="KW-1185">Reference proteome</keyword>
<dbReference type="EMBL" id="CP000843">
    <property type="protein sequence ID" value="ABW33137.1"/>
    <property type="molecule type" value="Genomic_DNA"/>
</dbReference>
<sequence>MTGFSDPIFWIFYVADYEDGVMDPNFGNFQRLQLSQPEYSGTKLLRCVAKLPSKRLNFINVTGLKMKLAFNQIERLSAESVAGYVDGSELKRCRTQTARLPTAPLVLASIETHQP</sequence>
<evidence type="ECO:0000313" key="1">
    <source>
        <dbReference type="EMBL" id="ABW33137.1"/>
    </source>
</evidence>
<protein>
    <submittedName>
        <fullName evidence="1">Uncharacterized protein</fullName>
    </submittedName>
</protein>
<dbReference type="Proteomes" id="UP000000268">
    <property type="component" value="Plasmid pREB6"/>
</dbReference>
<evidence type="ECO:0000313" key="2">
    <source>
        <dbReference type="Proteomes" id="UP000000268"/>
    </source>
</evidence>
<dbReference type="HOGENOM" id="CLU_2103660_0_0_3"/>
<accession>A8ZQ29</accession>
<dbReference type="AlphaFoldDB" id="A8ZQ29"/>
<reference evidence="1 2" key="1">
    <citation type="journal article" date="2008" name="Proc. Natl. Acad. Sci. U.S.A.">
        <title>Niche adaptation and genome expansion in the chlorophyll d-producing cyanobacterium Acaryochloris marina.</title>
        <authorList>
            <person name="Swingley W.D."/>
            <person name="Chen M."/>
            <person name="Cheung P.C."/>
            <person name="Conrad A.L."/>
            <person name="Dejesa L.C."/>
            <person name="Hao J."/>
            <person name="Honchak B.M."/>
            <person name="Karbach L.E."/>
            <person name="Kurdoglu A."/>
            <person name="Lahiri S."/>
            <person name="Mastrian S.D."/>
            <person name="Miyashita H."/>
            <person name="Page L."/>
            <person name="Ramakrishna P."/>
            <person name="Satoh S."/>
            <person name="Sattley W.M."/>
            <person name="Shimada Y."/>
            <person name="Taylor H.L."/>
            <person name="Tomo T."/>
            <person name="Tsuchiya T."/>
            <person name="Wang Z.T."/>
            <person name="Raymond J."/>
            <person name="Mimuro M."/>
            <person name="Blankenship R.E."/>
            <person name="Touchman J.W."/>
        </authorList>
    </citation>
    <scope>NUCLEOTIDE SEQUENCE [LARGE SCALE GENOMIC DNA]</scope>
    <source>
        <strain evidence="2">MBIC 11017</strain>
        <plasmid evidence="2">Plasmid pREB6</plasmid>
    </source>
</reference>